<evidence type="ECO:0000313" key="1">
    <source>
        <dbReference type="Proteomes" id="UP000087171"/>
    </source>
</evidence>
<dbReference type="OrthoDB" id="1886726at2759"/>
<name>A0A3Q7YG94_CICAR</name>
<dbReference type="PaxDb" id="3827-XP_004506007.1"/>
<dbReference type="Proteomes" id="UP000087171">
    <property type="component" value="Chromosome Ca6"/>
</dbReference>
<reference evidence="2" key="2">
    <citation type="submission" date="2025-08" db="UniProtKB">
        <authorList>
            <consortium name="RefSeq"/>
        </authorList>
    </citation>
    <scope>IDENTIFICATION</scope>
    <source>
        <tissue evidence="2">Etiolated seedlings</tissue>
    </source>
</reference>
<dbReference type="AlphaFoldDB" id="A0A3Q7YG94"/>
<evidence type="ECO:0000313" key="2">
    <source>
        <dbReference type="RefSeq" id="XP_027191845.1"/>
    </source>
</evidence>
<keyword evidence="1" id="KW-1185">Reference proteome</keyword>
<organism evidence="1 2">
    <name type="scientific">Cicer arietinum</name>
    <name type="common">Chickpea</name>
    <name type="synonym">Garbanzo</name>
    <dbReference type="NCBI Taxonomy" id="3827"/>
    <lineage>
        <taxon>Eukaryota</taxon>
        <taxon>Viridiplantae</taxon>
        <taxon>Streptophyta</taxon>
        <taxon>Embryophyta</taxon>
        <taxon>Tracheophyta</taxon>
        <taxon>Spermatophyta</taxon>
        <taxon>Magnoliopsida</taxon>
        <taxon>eudicotyledons</taxon>
        <taxon>Gunneridae</taxon>
        <taxon>Pentapetalae</taxon>
        <taxon>rosids</taxon>
        <taxon>fabids</taxon>
        <taxon>Fabales</taxon>
        <taxon>Fabaceae</taxon>
        <taxon>Papilionoideae</taxon>
        <taxon>50 kb inversion clade</taxon>
        <taxon>NPAAA clade</taxon>
        <taxon>Hologalegina</taxon>
        <taxon>IRL clade</taxon>
        <taxon>Cicereae</taxon>
        <taxon>Cicer</taxon>
    </lineage>
</organism>
<proteinExistence type="predicted"/>
<sequence>MQSMLSLRATHGVPLCLSGITNPLALSKEMADHDRRRKAMRKQRSLHANQQKTKQRNINNDFVEIKDDDQDLDQILYQLFPVAELDRKPWGGRHKNIIYKLNI</sequence>
<gene>
    <name evidence="2" type="primary">LOC101490512</name>
</gene>
<protein>
    <submittedName>
        <fullName evidence="2">Uncharacterized protein LOC101490512</fullName>
    </submittedName>
</protein>
<accession>A0A3Q7YG94</accession>
<dbReference type="RefSeq" id="XP_027191845.1">
    <property type="nucleotide sequence ID" value="XM_027336044.1"/>
</dbReference>
<reference evidence="1" key="1">
    <citation type="journal article" date="2013" name="Nat. Biotechnol.">
        <title>Draft genome sequence of chickpea (Cicer arietinum) provides a resource for trait improvement.</title>
        <authorList>
            <person name="Varshney R.K."/>
            <person name="Song C."/>
            <person name="Saxena R.K."/>
            <person name="Azam S."/>
            <person name="Yu S."/>
            <person name="Sharpe A.G."/>
            <person name="Cannon S."/>
            <person name="Baek J."/>
            <person name="Rosen B.D."/>
            <person name="Tar'an B."/>
            <person name="Millan T."/>
            <person name="Zhang X."/>
            <person name="Ramsay L.D."/>
            <person name="Iwata A."/>
            <person name="Wang Y."/>
            <person name="Nelson W."/>
            <person name="Farmer A.D."/>
            <person name="Gaur P.M."/>
            <person name="Soderlund C."/>
            <person name="Penmetsa R.V."/>
            <person name="Xu C."/>
            <person name="Bharti A.K."/>
            <person name="He W."/>
            <person name="Winter P."/>
            <person name="Zhao S."/>
            <person name="Hane J.K."/>
            <person name="Carrasquilla-Garcia N."/>
            <person name="Condie J.A."/>
            <person name="Upadhyaya H.D."/>
            <person name="Luo M.C."/>
            <person name="Thudi M."/>
            <person name="Gowda C.L."/>
            <person name="Singh N.P."/>
            <person name="Lichtenzveig J."/>
            <person name="Gali K.K."/>
            <person name="Rubio J."/>
            <person name="Nadarajan N."/>
            <person name="Dolezel J."/>
            <person name="Bansal K.C."/>
            <person name="Xu X."/>
            <person name="Edwards D."/>
            <person name="Zhang G."/>
            <person name="Kahl G."/>
            <person name="Gil J."/>
            <person name="Singh K.B."/>
            <person name="Datta S.K."/>
            <person name="Jackson S.A."/>
            <person name="Wang J."/>
            <person name="Cook D.R."/>
        </authorList>
    </citation>
    <scope>NUCLEOTIDE SEQUENCE [LARGE SCALE GENOMIC DNA]</scope>
    <source>
        <strain evidence="1">cv. CDC Frontier</strain>
    </source>
</reference>